<dbReference type="Pfam" id="PF14223">
    <property type="entry name" value="Retrotran_gag_2"/>
    <property type="match status" value="1"/>
</dbReference>
<name>A0A7J0EFR6_9ERIC</name>
<dbReference type="PANTHER" id="PTHR35317:SF29">
    <property type="entry name" value="CCHC-TYPE DOMAIN-CONTAINING PROTEIN"/>
    <property type="match status" value="1"/>
</dbReference>
<evidence type="ECO:0000313" key="2">
    <source>
        <dbReference type="EMBL" id="GFY85303.1"/>
    </source>
</evidence>
<dbReference type="AlphaFoldDB" id="A0A7J0EFR6"/>
<protein>
    <recommendedName>
        <fullName evidence="1">Retrovirus-related Pol polyprotein from transposon TNT 1-94-like beta-barrel domain-containing protein</fullName>
    </recommendedName>
</protein>
<proteinExistence type="predicted"/>
<organism evidence="2 3">
    <name type="scientific">Actinidia rufa</name>
    <dbReference type="NCBI Taxonomy" id="165716"/>
    <lineage>
        <taxon>Eukaryota</taxon>
        <taxon>Viridiplantae</taxon>
        <taxon>Streptophyta</taxon>
        <taxon>Embryophyta</taxon>
        <taxon>Tracheophyta</taxon>
        <taxon>Spermatophyta</taxon>
        <taxon>Magnoliopsida</taxon>
        <taxon>eudicotyledons</taxon>
        <taxon>Gunneridae</taxon>
        <taxon>Pentapetalae</taxon>
        <taxon>asterids</taxon>
        <taxon>Ericales</taxon>
        <taxon>Actinidiaceae</taxon>
        <taxon>Actinidia</taxon>
    </lineage>
</organism>
<reference evidence="2 3" key="1">
    <citation type="submission" date="2019-07" db="EMBL/GenBank/DDBJ databases">
        <title>De Novo Assembly of kiwifruit Actinidia rufa.</title>
        <authorList>
            <person name="Sugita-Konishi S."/>
            <person name="Sato K."/>
            <person name="Mori E."/>
            <person name="Abe Y."/>
            <person name="Kisaki G."/>
            <person name="Hamano K."/>
            <person name="Suezawa K."/>
            <person name="Otani M."/>
            <person name="Fukuda T."/>
            <person name="Manabe T."/>
            <person name="Gomi K."/>
            <person name="Tabuchi M."/>
            <person name="Akimitsu K."/>
            <person name="Kataoka I."/>
        </authorList>
    </citation>
    <scope>NUCLEOTIDE SEQUENCE [LARGE SCALE GENOMIC DNA]</scope>
    <source>
        <strain evidence="3">cv. Fuchu</strain>
    </source>
</reference>
<dbReference type="Proteomes" id="UP000585474">
    <property type="component" value="Unassembled WGS sequence"/>
</dbReference>
<comment type="caution">
    <text evidence="2">The sequence shown here is derived from an EMBL/GenBank/DDBJ whole genome shotgun (WGS) entry which is preliminary data.</text>
</comment>
<gene>
    <name evidence="2" type="ORF">Acr_04g0000410</name>
</gene>
<feature type="domain" description="Retrovirus-related Pol polyprotein from transposon TNT 1-94-like beta-barrel" evidence="1">
    <location>
        <begin position="249"/>
        <end position="305"/>
    </location>
</feature>
<dbReference type="OrthoDB" id="513620at2759"/>
<keyword evidence="3" id="KW-1185">Reference proteome</keyword>
<evidence type="ECO:0000259" key="1">
    <source>
        <dbReference type="Pfam" id="PF22936"/>
    </source>
</evidence>
<evidence type="ECO:0000313" key="3">
    <source>
        <dbReference type="Proteomes" id="UP000585474"/>
    </source>
</evidence>
<accession>A0A7J0EFR6</accession>
<dbReference type="PANTHER" id="PTHR35317">
    <property type="entry name" value="OS04G0629600 PROTEIN"/>
    <property type="match status" value="1"/>
</dbReference>
<dbReference type="Pfam" id="PF22936">
    <property type="entry name" value="Pol_BBD"/>
    <property type="match status" value="1"/>
</dbReference>
<sequence>MVEHNLGSMIVLSATNYAIWKPRMEDILFCKDLHDPLENKGEKPIAKKDEEWRKMNRKTIRLIRQCIGHEVFHHVAQETSAYELWIKLEEMYQAKTSRNKALLMRKLVNLKLQRETTVAEHTSEFQNLVNQLTSVDLQFDDEMQALLLLSSLLESWEILVISLSNSAPNEKLTMSMVMDALFNEEARGREIGSTDQSESQALVLEGSRERGRCQGRGHHRDTTVTTVMAVDEDEFDVLLATSEDGKSDWVLDSDSAFHLCRDREIFSTYTACEGRIWMTNNTFSRVVSRGSVRFLMVDGRSMTLTEETKRCCGERRLEGYTDWRGVSRQGELLSDIGPVVLARRMDKGSNCCTEVRKASARVLGGSVMVPKGSRAVQERREMLWDMYGSLARHE</sequence>
<dbReference type="InterPro" id="IPR054722">
    <property type="entry name" value="PolX-like_BBD"/>
</dbReference>
<dbReference type="EMBL" id="BJWL01000004">
    <property type="protein sequence ID" value="GFY85303.1"/>
    <property type="molecule type" value="Genomic_DNA"/>
</dbReference>